<accession>A0AA88VI09</accession>
<comment type="subcellular location">
    <subcellularLocation>
        <location evidence="1">Nucleus</location>
    </subcellularLocation>
</comment>
<dbReference type="InterPro" id="IPR036638">
    <property type="entry name" value="HLH_DNA-bd_sf"/>
</dbReference>
<proteinExistence type="predicted"/>
<evidence type="ECO:0000256" key="5">
    <source>
        <dbReference type="ARBA" id="ARBA00023242"/>
    </source>
</evidence>
<dbReference type="Gene3D" id="4.10.280.10">
    <property type="entry name" value="Helix-loop-helix DNA-binding domain"/>
    <property type="match status" value="1"/>
</dbReference>
<evidence type="ECO:0000313" key="8">
    <source>
        <dbReference type="EMBL" id="KAK3008647.1"/>
    </source>
</evidence>
<keyword evidence="4" id="KW-0804">Transcription</keyword>
<feature type="compositionally biased region" description="Polar residues" evidence="6">
    <location>
        <begin position="258"/>
        <end position="283"/>
    </location>
</feature>
<dbReference type="Proteomes" id="UP001188597">
    <property type="component" value="Unassembled WGS sequence"/>
</dbReference>
<dbReference type="SMART" id="SM00353">
    <property type="entry name" value="HLH"/>
    <property type="match status" value="1"/>
</dbReference>
<comment type="caution">
    <text evidence="8">The sequence shown here is derived from an EMBL/GenBank/DDBJ whole genome shotgun (WGS) entry which is preliminary data.</text>
</comment>
<evidence type="ECO:0000313" key="9">
    <source>
        <dbReference type="Proteomes" id="UP001188597"/>
    </source>
</evidence>
<dbReference type="InterPro" id="IPR045843">
    <property type="entry name" value="IND-like"/>
</dbReference>
<evidence type="ECO:0000256" key="6">
    <source>
        <dbReference type="SAM" id="MobiDB-lite"/>
    </source>
</evidence>
<sequence>MFGVGGSEAIARDMNNFLFSSTFKSKEVMNSDLYQNHLAPQNTQQSNNNTGLTRYRSAPSSFFATLLDGNGGGGGGSAGVGENGCEEFLDPQPSSPESDTFFSRFVSDSRDLSQYPMKVEMVEPVPQQNGYSASAAAAAGCGSREAYCAPAPRDLPNHASVSNGPGASMEGHGSFRVISSMAMENLKASSGNCSNLVRQSSSPAGFLAHLNAENGFAATRDVGTFQASNRANMETGLSSTRLSNHINFSRFGPQIAETGNGSIGTGSPKNGQFGNGNETNKGSYPSIPSDPWNGSTFTSLKRNRDGDLKMFSSFNGLETQNGDSKHYSSSLAHHLSLPKTSAEMAAVEKYLQFQQDAVPCKIRAKRGFATHPRSIAERVRRTRISERMRKLQELFPNMDKQANTADMLDLAVDYIKDLQKEVQTLTDARSRCTCTSKQKQSTPTA</sequence>
<evidence type="ECO:0000256" key="3">
    <source>
        <dbReference type="ARBA" id="ARBA00023125"/>
    </source>
</evidence>
<dbReference type="PANTHER" id="PTHR16223">
    <property type="entry name" value="TRANSCRIPTION FACTOR BHLH83-RELATED"/>
    <property type="match status" value="1"/>
</dbReference>
<dbReference type="Pfam" id="PF00010">
    <property type="entry name" value="HLH"/>
    <property type="match status" value="1"/>
</dbReference>
<dbReference type="EMBL" id="JAVXUP010001731">
    <property type="protein sequence ID" value="KAK3008647.1"/>
    <property type="molecule type" value="Genomic_DNA"/>
</dbReference>
<dbReference type="GO" id="GO:0000978">
    <property type="term" value="F:RNA polymerase II cis-regulatory region sequence-specific DNA binding"/>
    <property type="evidence" value="ECO:0007669"/>
    <property type="project" value="TreeGrafter"/>
</dbReference>
<evidence type="ECO:0000256" key="4">
    <source>
        <dbReference type="ARBA" id="ARBA00023163"/>
    </source>
</evidence>
<dbReference type="PROSITE" id="PS50888">
    <property type="entry name" value="BHLH"/>
    <property type="match status" value="1"/>
</dbReference>
<dbReference type="FunFam" id="4.10.280.10:FF:000021">
    <property type="entry name" value="Transcription factor bHLH130 family"/>
    <property type="match status" value="1"/>
</dbReference>
<feature type="region of interest" description="Disordered" evidence="6">
    <location>
        <begin position="258"/>
        <end position="292"/>
    </location>
</feature>
<protein>
    <recommendedName>
        <fullName evidence="7">BHLH domain-containing protein</fullName>
    </recommendedName>
</protein>
<keyword evidence="9" id="KW-1185">Reference proteome</keyword>
<feature type="domain" description="BHLH" evidence="7">
    <location>
        <begin position="368"/>
        <end position="418"/>
    </location>
</feature>
<evidence type="ECO:0000259" key="7">
    <source>
        <dbReference type="PROSITE" id="PS50888"/>
    </source>
</evidence>
<dbReference type="SUPFAM" id="SSF47459">
    <property type="entry name" value="HLH, helix-loop-helix DNA-binding domain"/>
    <property type="match status" value="1"/>
</dbReference>
<dbReference type="InterPro" id="IPR011598">
    <property type="entry name" value="bHLH_dom"/>
</dbReference>
<keyword evidence="3" id="KW-0238">DNA-binding</keyword>
<dbReference type="GO" id="GO:0046983">
    <property type="term" value="F:protein dimerization activity"/>
    <property type="evidence" value="ECO:0007669"/>
    <property type="project" value="InterPro"/>
</dbReference>
<dbReference type="AlphaFoldDB" id="A0AA88VI09"/>
<dbReference type="PANTHER" id="PTHR16223:SF345">
    <property type="entry name" value="TRANSCRIPTION FACTOR BHLH130-LIKE"/>
    <property type="match status" value="1"/>
</dbReference>
<dbReference type="GO" id="GO:0000981">
    <property type="term" value="F:DNA-binding transcription factor activity, RNA polymerase II-specific"/>
    <property type="evidence" value="ECO:0007669"/>
    <property type="project" value="TreeGrafter"/>
</dbReference>
<organism evidence="8 9">
    <name type="scientific">Escallonia herrerae</name>
    <dbReference type="NCBI Taxonomy" id="1293975"/>
    <lineage>
        <taxon>Eukaryota</taxon>
        <taxon>Viridiplantae</taxon>
        <taxon>Streptophyta</taxon>
        <taxon>Embryophyta</taxon>
        <taxon>Tracheophyta</taxon>
        <taxon>Spermatophyta</taxon>
        <taxon>Magnoliopsida</taxon>
        <taxon>eudicotyledons</taxon>
        <taxon>Gunneridae</taxon>
        <taxon>Pentapetalae</taxon>
        <taxon>asterids</taxon>
        <taxon>campanulids</taxon>
        <taxon>Escalloniales</taxon>
        <taxon>Escalloniaceae</taxon>
        <taxon>Escallonia</taxon>
    </lineage>
</organism>
<gene>
    <name evidence="8" type="ORF">RJ639_014850</name>
</gene>
<evidence type="ECO:0000256" key="1">
    <source>
        <dbReference type="ARBA" id="ARBA00004123"/>
    </source>
</evidence>
<keyword evidence="2" id="KW-0805">Transcription regulation</keyword>
<reference evidence="8" key="1">
    <citation type="submission" date="2022-12" db="EMBL/GenBank/DDBJ databases">
        <title>Draft genome assemblies for two species of Escallonia (Escalloniales).</title>
        <authorList>
            <person name="Chanderbali A."/>
            <person name="Dervinis C."/>
            <person name="Anghel I."/>
            <person name="Soltis D."/>
            <person name="Soltis P."/>
            <person name="Zapata F."/>
        </authorList>
    </citation>
    <scope>NUCLEOTIDE SEQUENCE</scope>
    <source>
        <strain evidence="8">UCBG64.0493</strain>
        <tissue evidence="8">Leaf</tissue>
    </source>
</reference>
<keyword evidence="5" id="KW-0539">Nucleus</keyword>
<name>A0AA88VI09_9ASTE</name>
<dbReference type="GO" id="GO:0005634">
    <property type="term" value="C:nucleus"/>
    <property type="evidence" value="ECO:0007669"/>
    <property type="project" value="UniProtKB-SubCell"/>
</dbReference>
<evidence type="ECO:0000256" key="2">
    <source>
        <dbReference type="ARBA" id="ARBA00023015"/>
    </source>
</evidence>